<dbReference type="Proteomes" id="UP000289792">
    <property type="component" value="Unassembled WGS sequence"/>
</dbReference>
<dbReference type="Gene3D" id="2.60.40.10">
    <property type="entry name" value="Immunoglobulins"/>
    <property type="match status" value="2"/>
</dbReference>
<evidence type="ECO:0000313" key="4">
    <source>
        <dbReference type="Proteomes" id="UP000289792"/>
    </source>
</evidence>
<dbReference type="InterPro" id="IPR022409">
    <property type="entry name" value="PKD/Chitinase_dom"/>
</dbReference>
<accession>A0A4Q0XJI8</accession>
<reference evidence="3 4" key="1">
    <citation type="submission" date="2019-01" db="EMBL/GenBank/DDBJ databases">
        <title>Genome sequence of the Antarctic species Gelidibacter gilvus ACAM 158(T).</title>
        <authorList>
            <person name="Bowman J.P."/>
        </authorList>
    </citation>
    <scope>NUCLEOTIDE SEQUENCE [LARGE SCALE GENOMIC DNA]</scope>
    <source>
        <strain evidence="3 4">IC158</strain>
    </source>
</reference>
<dbReference type="Gene3D" id="2.60.120.430">
    <property type="entry name" value="Galactose-binding lectin"/>
    <property type="match status" value="2"/>
</dbReference>
<dbReference type="Pfam" id="PF18911">
    <property type="entry name" value="PKD_4"/>
    <property type="match status" value="1"/>
</dbReference>
<dbReference type="InterPro" id="IPR035986">
    <property type="entry name" value="PKD_dom_sf"/>
</dbReference>
<dbReference type="InterPro" id="IPR000601">
    <property type="entry name" value="PKD_dom"/>
</dbReference>
<name>A0A4Q0XJI8_9FLAO</name>
<feature type="domain" description="PKD" evidence="2">
    <location>
        <begin position="149"/>
        <end position="201"/>
    </location>
</feature>
<evidence type="ECO:0000313" key="3">
    <source>
        <dbReference type="EMBL" id="RXJ51441.1"/>
    </source>
</evidence>
<dbReference type="SMART" id="SM00089">
    <property type="entry name" value="PKD"/>
    <property type="match status" value="2"/>
</dbReference>
<protein>
    <submittedName>
        <fullName evidence="3">PKD domain-containing protein</fullName>
    </submittedName>
</protein>
<dbReference type="EMBL" id="SDDZ01000002">
    <property type="protein sequence ID" value="RXJ51441.1"/>
    <property type="molecule type" value="Genomic_DNA"/>
</dbReference>
<gene>
    <name evidence="3" type="ORF">ESZ48_06125</name>
</gene>
<dbReference type="InterPro" id="IPR008979">
    <property type="entry name" value="Galactose-bd-like_sf"/>
</dbReference>
<evidence type="ECO:0000259" key="2">
    <source>
        <dbReference type="PROSITE" id="PS50093"/>
    </source>
</evidence>
<keyword evidence="1" id="KW-0732">Signal</keyword>
<dbReference type="OrthoDB" id="5381604at2"/>
<dbReference type="SUPFAM" id="SSF49785">
    <property type="entry name" value="Galactose-binding domain-like"/>
    <property type="match status" value="2"/>
</dbReference>
<comment type="caution">
    <text evidence="3">The sequence shown here is derived from an EMBL/GenBank/DDBJ whole genome shotgun (WGS) entry which is preliminary data.</text>
</comment>
<dbReference type="InterPro" id="IPR013783">
    <property type="entry name" value="Ig-like_fold"/>
</dbReference>
<dbReference type="AlphaFoldDB" id="A0A4Q0XJI8"/>
<dbReference type="RefSeq" id="WP_129016439.1">
    <property type="nucleotide sequence ID" value="NZ_SDDZ01000002.1"/>
</dbReference>
<dbReference type="PROSITE" id="PS51257">
    <property type="entry name" value="PROKAR_LIPOPROTEIN"/>
    <property type="match status" value="1"/>
</dbReference>
<feature type="signal peptide" evidence="1">
    <location>
        <begin position="1"/>
        <end position="21"/>
    </location>
</feature>
<dbReference type="PROSITE" id="PS50093">
    <property type="entry name" value="PKD"/>
    <property type="match status" value="1"/>
</dbReference>
<evidence type="ECO:0000256" key="1">
    <source>
        <dbReference type="SAM" id="SignalP"/>
    </source>
</evidence>
<dbReference type="SUPFAM" id="SSF49299">
    <property type="entry name" value="PKD domain"/>
    <property type="match status" value="2"/>
</dbReference>
<proteinExistence type="predicted"/>
<sequence length="527" mass="57351">MKTVKYIFSLTLIVFTLFGCSQDDVDTSFVDKIAPPSNVSASVTVSQDNTGAVTITPIGEGAVSFKVDFGDNSDPSEVIASGKSLNHIYEEGTYTVIIIANGLNGLSTTVNQPIEVSFKAPQNLMVTIENSGTISKTVNVTASADFALSYSVDFGDGSDPVMSNNNDTTTHTYQEAGTYTITVTAYSAAVETTSYTEEFEVVEILQPIEAAPSQPNRAAADVISIFSDAYENIAGTDFYPNWGQSTTYNQIDINGDYIIQYGNLNYQGIQIGATADASQMEFLHIDVWTANENMALDIYPISIATDEKFVQKDLVAGQWNSYDIPLSEFTSQGLSMDDIHQFKFDGIPGGGTIFIDNLYFYKDSSAPSAPQSAAPTPTLPAADVISIYSDVYTNIGISELNPNWSQTTTLEEVAIDGNNTWKYDQLNYTGIVTSYDNPTNLSEMTHVHFDYWTPDATSLGLKLVNTSYGDGEPLKEDIEFLSTVVIGSWVSVEIPLSSFTTDRSGITQLLFESSGATVYIDNLYFHN</sequence>
<organism evidence="3 4">
    <name type="scientific">Gelidibacter gilvus</name>
    <dbReference type="NCBI Taxonomy" id="59602"/>
    <lineage>
        <taxon>Bacteria</taxon>
        <taxon>Pseudomonadati</taxon>
        <taxon>Bacteroidota</taxon>
        <taxon>Flavobacteriia</taxon>
        <taxon>Flavobacteriales</taxon>
        <taxon>Flavobacteriaceae</taxon>
        <taxon>Gelidibacter</taxon>
    </lineage>
</organism>
<feature type="chain" id="PRO_5020536699" evidence="1">
    <location>
        <begin position="22"/>
        <end position="527"/>
    </location>
</feature>
<dbReference type="CDD" id="cd00146">
    <property type="entry name" value="PKD"/>
    <property type="match status" value="2"/>
</dbReference>
<keyword evidence="4" id="KW-1185">Reference proteome</keyword>